<evidence type="ECO:0008006" key="3">
    <source>
        <dbReference type="Google" id="ProtNLM"/>
    </source>
</evidence>
<evidence type="ECO:0000313" key="1">
    <source>
        <dbReference type="EMBL" id="KPN62352.1"/>
    </source>
</evidence>
<accession>A0A0P7I0J3</accession>
<dbReference type="EMBL" id="LKBA01000019">
    <property type="protein sequence ID" value="KPN62352.1"/>
    <property type="molecule type" value="Genomic_DNA"/>
</dbReference>
<evidence type="ECO:0000313" key="2">
    <source>
        <dbReference type="Proteomes" id="UP000050471"/>
    </source>
</evidence>
<keyword evidence="2" id="KW-1185">Reference proteome</keyword>
<comment type="caution">
    <text evidence="1">The sequence shown here is derived from an EMBL/GenBank/DDBJ whole genome shotgun (WGS) entry which is preliminary data.</text>
</comment>
<name>A0A0P7I0J3_9RHOB</name>
<gene>
    <name evidence="1" type="ORF">AKJ29_08920</name>
</gene>
<reference evidence="1 2" key="1">
    <citation type="submission" date="2015-09" db="EMBL/GenBank/DDBJ databases">
        <title>Draft genome sequence of Aliiroseovarius crassostreae CV919-312TSm, the causative agent of Roseovarius Oyster Disease (formerly Juvenile Oyster Disease).</title>
        <authorList>
            <person name="Kessner L."/>
            <person name="Spinard E."/>
            <person name="Nelson D."/>
        </authorList>
    </citation>
    <scope>NUCLEOTIDE SEQUENCE [LARGE SCALE GENOMIC DNA]</scope>
    <source>
        <strain evidence="1 2">CV919-312</strain>
    </source>
</reference>
<dbReference type="AlphaFoldDB" id="A0A0P7I0J3"/>
<proteinExistence type="predicted"/>
<sequence>MFIRFVCDRPVDGLDARAGFFVAAYELRDDPELDQYSAQYLEDLLAWFRENLQLPDRFSGSKHDREKEFTRGLSWFRPEADEAIDKAWELAAFLEMHGYQIELLKTDRPGNILYADDDQLVADPYAETPR</sequence>
<dbReference type="RefSeq" id="WP_055191970.1">
    <property type="nucleotide sequence ID" value="NZ_FPBS01000009.1"/>
</dbReference>
<dbReference type="STRING" id="154981.AKJ29_08920"/>
<protein>
    <recommendedName>
        <fullName evidence="3">DUF695 domain-containing protein</fullName>
    </recommendedName>
</protein>
<dbReference type="Proteomes" id="UP000050471">
    <property type="component" value="Unassembled WGS sequence"/>
</dbReference>
<organism evidence="1 2">
    <name type="scientific">Aliiroseovarius crassostreae</name>
    <dbReference type="NCBI Taxonomy" id="154981"/>
    <lineage>
        <taxon>Bacteria</taxon>
        <taxon>Pseudomonadati</taxon>
        <taxon>Pseudomonadota</taxon>
        <taxon>Alphaproteobacteria</taxon>
        <taxon>Rhodobacterales</taxon>
        <taxon>Paracoccaceae</taxon>
        <taxon>Aliiroseovarius</taxon>
    </lineage>
</organism>
<dbReference type="OrthoDB" id="4546670at2"/>